<dbReference type="Gene3D" id="3.90.1150.10">
    <property type="entry name" value="Aspartate Aminotransferase, domain 1"/>
    <property type="match status" value="1"/>
</dbReference>
<dbReference type="InterPro" id="IPR020578">
    <property type="entry name" value="Aminotrans_V_PyrdxlP_BS"/>
</dbReference>
<comment type="function">
    <text evidence="2">Catalyzes the removal of elemental sulfur atoms from cysteine to produce alanine. Seems to participate in the biosynthesis of the nitrogenase metalloclusters by providing the inorganic sulfur required for the Fe-S core formation.</text>
</comment>
<evidence type="ECO:0000256" key="12">
    <source>
        <dbReference type="RuleBase" id="RU004504"/>
    </source>
</evidence>
<organism evidence="15 16">
    <name type="scientific">Sulfitobacter albidus</name>
    <dbReference type="NCBI Taxonomy" id="2829501"/>
    <lineage>
        <taxon>Bacteria</taxon>
        <taxon>Pseudomonadati</taxon>
        <taxon>Pseudomonadota</taxon>
        <taxon>Alphaproteobacteria</taxon>
        <taxon>Rhodobacterales</taxon>
        <taxon>Roseobacteraceae</taxon>
        <taxon>Sulfitobacter</taxon>
    </lineage>
</organism>
<evidence type="ECO:0000256" key="7">
    <source>
        <dbReference type="ARBA" id="ARBA00022723"/>
    </source>
</evidence>
<evidence type="ECO:0000256" key="2">
    <source>
        <dbReference type="ARBA" id="ARBA00003120"/>
    </source>
</evidence>
<evidence type="ECO:0000256" key="5">
    <source>
        <dbReference type="ARBA" id="ARBA00013558"/>
    </source>
</evidence>
<evidence type="ECO:0000259" key="14">
    <source>
        <dbReference type="Pfam" id="PF00266"/>
    </source>
</evidence>
<dbReference type="Proteomes" id="UP000683291">
    <property type="component" value="Chromosome pJK7-1-3"/>
</dbReference>
<sequence>MSAPIYLDHNASTPIDSDVLETVIRVSRDSYANPSSVEHSDGSAAARIVETAREQVAAHVNCKETELIFTAGSTEANNLAILGAFPKLQDAGRSHLITSKIEHPSVLACFDHLEGHGARVTRLGVDEGGQISLDELAEALTDETGLVSIMAANNETGVLQPILQAGQLAEDAGALFHTDFSQASALVPLDLKDSPIHLASFSGHKAYGPKGSGPLPLDPKTTGEPGPSVVWGGQEKGLRAGTLNTPGIAGLGHAFELISKNIEPDRERIAVLRDQLETELKETLQVHVNGNPEARLPNTISITIDGVVPQALMQKLRNDLCFSASSACATEHVETSHVLLTMFGDTPRARNAFRLGLGRQTRREDISRVADLFGQAAGELLLLRSA</sequence>
<feature type="domain" description="Aminotransferase class V" evidence="14">
    <location>
        <begin position="5"/>
        <end position="369"/>
    </location>
</feature>
<keyword evidence="6" id="KW-0808">Transferase</keyword>
<name>A0A975JI51_9RHOB</name>
<comment type="catalytic activity">
    <reaction evidence="11">
        <text>(sulfur carrier)-H + L-cysteine = (sulfur carrier)-SH + L-alanine</text>
        <dbReference type="Rhea" id="RHEA:43892"/>
        <dbReference type="Rhea" id="RHEA-COMP:14737"/>
        <dbReference type="Rhea" id="RHEA-COMP:14739"/>
        <dbReference type="ChEBI" id="CHEBI:29917"/>
        <dbReference type="ChEBI" id="CHEBI:35235"/>
        <dbReference type="ChEBI" id="CHEBI:57972"/>
        <dbReference type="ChEBI" id="CHEBI:64428"/>
        <dbReference type="EC" id="2.8.1.7"/>
    </reaction>
</comment>
<dbReference type="InterPro" id="IPR015424">
    <property type="entry name" value="PyrdxlP-dep_Trfase"/>
</dbReference>
<dbReference type="PANTHER" id="PTHR11601:SF34">
    <property type="entry name" value="CYSTEINE DESULFURASE"/>
    <property type="match status" value="1"/>
</dbReference>
<keyword evidence="7" id="KW-0479">Metal-binding</keyword>
<evidence type="ECO:0000256" key="11">
    <source>
        <dbReference type="ARBA" id="ARBA00050776"/>
    </source>
</evidence>
<dbReference type="GO" id="GO:0051536">
    <property type="term" value="F:iron-sulfur cluster binding"/>
    <property type="evidence" value="ECO:0007669"/>
    <property type="project" value="UniProtKB-KW"/>
</dbReference>
<dbReference type="GO" id="GO:0031071">
    <property type="term" value="F:cysteine desulfurase activity"/>
    <property type="evidence" value="ECO:0007669"/>
    <property type="project" value="UniProtKB-EC"/>
</dbReference>
<feature type="region of interest" description="Disordered" evidence="13">
    <location>
        <begin position="205"/>
        <end position="224"/>
    </location>
</feature>
<evidence type="ECO:0000256" key="10">
    <source>
        <dbReference type="ARBA" id="ARBA00023014"/>
    </source>
</evidence>
<dbReference type="InterPro" id="IPR015422">
    <property type="entry name" value="PyrdxlP-dep_Trfase_small"/>
</dbReference>
<protein>
    <recommendedName>
        <fullName evidence="5">Cysteine desulfurase</fullName>
        <ecNumber evidence="4">2.8.1.7</ecNumber>
    </recommendedName>
</protein>
<dbReference type="InterPro" id="IPR000192">
    <property type="entry name" value="Aminotrans_V_dom"/>
</dbReference>
<dbReference type="AlphaFoldDB" id="A0A975JI51"/>
<evidence type="ECO:0000313" key="15">
    <source>
        <dbReference type="EMBL" id="QUJ78345.1"/>
    </source>
</evidence>
<accession>A0A975JI51</accession>
<keyword evidence="9" id="KW-0408">Iron</keyword>
<keyword evidence="16" id="KW-1185">Reference proteome</keyword>
<dbReference type="EMBL" id="CP073584">
    <property type="protein sequence ID" value="QUJ78345.1"/>
    <property type="molecule type" value="Genomic_DNA"/>
</dbReference>
<dbReference type="Pfam" id="PF00266">
    <property type="entry name" value="Aminotran_5"/>
    <property type="match status" value="1"/>
</dbReference>
<evidence type="ECO:0000256" key="3">
    <source>
        <dbReference type="ARBA" id="ARBA00006490"/>
    </source>
</evidence>
<dbReference type="GO" id="GO:0046872">
    <property type="term" value="F:metal ion binding"/>
    <property type="evidence" value="ECO:0007669"/>
    <property type="project" value="UniProtKB-KW"/>
</dbReference>
<dbReference type="SUPFAM" id="SSF53383">
    <property type="entry name" value="PLP-dependent transferases"/>
    <property type="match status" value="1"/>
</dbReference>
<dbReference type="Gene3D" id="3.40.640.10">
    <property type="entry name" value="Type I PLP-dependent aspartate aminotransferase-like (Major domain)"/>
    <property type="match status" value="1"/>
</dbReference>
<evidence type="ECO:0000256" key="4">
    <source>
        <dbReference type="ARBA" id="ARBA00012239"/>
    </source>
</evidence>
<dbReference type="RefSeq" id="WP_212706537.1">
    <property type="nucleotide sequence ID" value="NZ_CP073584.1"/>
</dbReference>
<comment type="cofactor">
    <cofactor evidence="1 12">
        <name>pyridoxal 5'-phosphate</name>
        <dbReference type="ChEBI" id="CHEBI:597326"/>
    </cofactor>
</comment>
<dbReference type="InterPro" id="IPR016454">
    <property type="entry name" value="Cysteine_dSase"/>
</dbReference>
<reference evidence="15" key="1">
    <citation type="submission" date="2021-04" db="EMBL/GenBank/DDBJ databases">
        <title>Complete genome sequence for Sulfitobacter sp. strain JK7-1.</title>
        <authorList>
            <person name="Park S.-J."/>
        </authorList>
    </citation>
    <scope>NUCLEOTIDE SEQUENCE</scope>
    <source>
        <strain evidence="15">JK7-1</strain>
    </source>
</reference>
<evidence type="ECO:0000256" key="8">
    <source>
        <dbReference type="ARBA" id="ARBA00022898"/>
    </source>
</evidence>
<dbReference type="KEGG" id="sual:KDD17_18320"/>
<gene>
    <name evidence="15" type="ORF">KDD17_18320</name>
</gene>
<dbReference type="InterPro" id="IPR015421">
    <property type="entry name" value="PyrdxlP-dep_Trfase_major"/>
</dbReference>
<evidence type="ECO:0000256" key="6">
    <source>
        <dbReference type="ARBA" id="ARBA00022679"/>
    </source>
</evidence>
<dbReference type="PIRSF" id="PIRSF005572">
    <property type="entry name" value="NifS"/>
    <property type="match status" value="1"/>
</dbReference>
<evidence type="ECO:0000256" key="13">
    <source>
        <dbReference type="SAM" id="MobiDB-lite"/>
    </source>
</evidence>
<dbReference type="PANTHER" id="PTHR11601">
    <property type="entry name" value="CYSTEINE DESULFURYLASE FAMILY MEMBER"/>
    <property type="match status" value="1"/>
</dbReference>
<evidence type="ECO:0000313" key="16">
    <source>
        <dbReference type="Proteomes" id="UP000683291"/>
    </source>
</evidence>
<keyword evidence="10" id="KW-0411">Iron-sulfur</keyword>
<proteinExistence type="inferred from homology"/>
<keyword evidence="8" id="KW-0663">Pyridoxal phosphate</keyword>
<evidence type="ECO:0000256" key="9">
    <source>
        <dbReference type="ARBA" id="ARBA00023004"/>
    </source>
</evidence>
<dbReference type="PROSITE" id="PS00595">
    <property type="entry name" value="AA_TRANSFER_CLASS_5"/>
    <property type="match status" value="1"/>
</dbReference>
<comment type="similarity">
    <text evidence="3">Belongs to the class-V pyridoxal-phosphate-dependent aminotransferase family. NifS/IscS subfamily.</text>
</comment>
<evidence type="ECO:0000256" key="1">
    <source>
        <dbReference type="ARBA" id="ARBA00001933"/>
    </source>
</evidence>
<dbReference type="EC" id="2.8.1.7" evidence="4"/>